<evidence type="ECO:0000313" key="2">
    <source>
        <dbReference type="Proteomes" id="UP000255469"/>
    </source>
</evidence>
<dbReference type="EMBL" id="UGTM01000001">
    <property type="protein sequence ID" value="SUB86730.1"/>
    <property type="molecule type" value="Genomic_DNA"/>
</dbReference>
<accession>A0A379E2R5</accession>
<organism evidence="1 2">
    <name type="scientific">Prevotella denticola</name>
    <dbReference type="NCBI Taxonomy" id="28129"/>
    <lineage>
        <taxon>Bacteria</taxon>
        <taxon>Pseudomonadati</taxon>
        <taxon>Bacteroidota</taxon>
        <taxon>Bacteroidia</taxon>
        <taxon>Bacteroidales</taxon>
        <taxon>Prevotellaceae</taxon>
        <taxon>Prevotella</taxon>
    </lineage>
</organism>
<sequence>MGIMLFEFYRTALEEIMKRLFNIYSETAGSQHLPYILSDRTNLFLSISYIIITSCITYP</sequence>
<evidence type="ECO:0000313" key="1">
    <source>
        <dbReference type="EMBL" id="SUB86730.1"/>
    </source>
</evidence>
<dbReference type="Proteomes" id="UP000255469">
    <property type="component" value="Unassembled WGS sequence"/>
</dbReference>
<gene>
    <name evidence="1" type="ORF">NCTC13067_00378</name>
</gene>
<reference evidence="1 2" key="1">
    <citation type="submission" date="2018-06" db="EMBL/GenBank/DDBJ databases">
        <authorList>
            <consortium name="Pathogen Informatics"/>
            <person name="Doyle S."/>
        </authorList>
    </citation>
    <scope>NUCLEOTIDE SEQUENCE [LARGE SCALE GENOMIC DNA]</scope>
    <source>
        <strain evidence="1 2">NCTC13067</strain>
    </source>
</reference>
<proteinExistence type="predicted"/>
<name>A0A379E2R5_9BACT</name>
<protein>
    <submittedName>
        <fullName evidence="1">Uncharacterized protein</fullName>
    </submittedName>
</protein>
<dbReference type="AlphaFoldDB" id="A0A379E2R5"/>